<dbReference type="EMBL" id="JABEBT010000003">
    <property type="protein sequence ID" value="KAF7639840.1"/>
    <property type="molecule type" value="Genomic_DNA"/>
</dbReference>
<reference evidence="5" key="1">
    <citation type="journal article" date="2020" name="Ecol. Evol.">
        <title>Genome structure and content of the rice root-knot nematode (Meloidogyne graminicola).</title>
        <authorList>
            <person name="Phan N.T."/>
            <person name="Danchin E.G.J."/>
            <person name="Klopp C."/>
            <person name="Perfus-Barbeoch L."/>
            <person name="Kozlowski D.K."/>
            <person name="Koutsovoulos G.D."/>
            <person name="Lopez-Roques C."/>
            <person name="Bouchez O."/>
            <person name="Zahm M."/>
            <person name="Besnard G."/>
            <person name="Bellafiore S."/>
        </authorList>
    </citation>
    <scope>NUCLEOTIDE SEQUENCE</scope>
    <source>
        <strain evidence="5">VN-18</strain>
    </source>
</reference>
<evidence type="ECO:0000256" key="2">
    <source>
        <dbReference type="SAM" id="Coils"/>
    </source>
</evidence>
<proteinExistence type="predicted"/>
<feature type="coiled-coil region" evidence="2">
    <location>
        <begin position="149"/>
        <end position="243"/>
    </location>
</feature>
<feature type="domain" description="Cortactin-binding protein-2 N-terminal" evidence="4">
    <location>
        <begin position="16"/>
        <end position="196"/>
    </location>
</feature>
<dbReference type="InterPro" id="IPR019131">
    <property type="entry name" value="Cortactin-binding_p2_N"/>
</dbReference>
<dbReference type="Pfam" id="PF09727">
    <property type="entry name" value="CortBP2"/>
    <property type="match status" value="1"/>
</dbReference>
<comment type="caution">
    <text evidence="5">The sequence shown here is derived from an EMBL/GenBank/DDBJ whole genome shotgun (WGS) entry which is preliminary data.</text>
</comment>
<keyword evidence="1 2" id="KW-0175">Coiled coil</keyword>
<evidence type="ECO:0000256" key="3">
    <source>
        <dbReference type="SAM" id="MobiDB-lite"/>
    </source>
</evidence>
<evidence type="ECO:0000256" key="1">
    <source>
        <dbReference type="ARBA" id="ARBA00023054"/>
    </source>
</evidence>
<feature type="region of interest" description="Disordered" evidence="3">
    <location>
        <begin position="288"/>
        <end position="349"/>
    </location>
</feature>
<protein>
    <submittedName>
        <fullName evidence="5">CortBP2 domain-containing protein</fullName>
    </submittedName>
</protein>
<feature type="compositionally biased region" description="Polar residues" evidence="3">
    <location>
        <begin position="288"/>
        <end position="300"/>
    </location>
</feature>
<dbReference type="AlphaFoldDB" id="A0A8T0A2Q9"/>
<keyword evidence="6" id="KW-1185">Reference proteome</keyword>
<feature type="region of interest" description="Disordered" evidence="3">
    <location>
        <begin position="457"/>
        <end position="476"/>
    </location>
</feature>
<name>A0A8T0A2Q9_9BILA</name>
<sequence length="476" mass="55064">MNNEDKNQVTLHYTYQNLLDLFCTYEGELQARDVIIDCLLNKQQFTSSSTTFPSTTYALQSLAKDSLYVNDSTIKSVNRNCCSSCSNNILATAKFILSQREADVKIQKCLDLLSNKHSKCMEELSEKHQNIVKIARGDDKYIKQLETELDALAELLITRHKELNKLEEEKAKIEQKYLEEREREKIMVLFLLEERAKLFEEINELKNKTCTAADTSSNTFSNLKLLEEENKQLRKSLRLVHSEKTILQKRLDFLLRDLQQNEFQRQFQFLQPRTSSISEKEMILIGTNNTLPPSFPTTNDKSGRINRSIKNSSSFPQSFDNTEQLKQLQAQRPPIDRRKNQQQQHGHCSNNFNSVVVPLIVGHSTTLINTKMSSPPQQPKTNAYNLNNNNNQFQKYRGNPNVINNSGTFEQIKKYSQQQQPQTVICRRSTSLPRRIISSAQSFPSSKQFSEHQRNNFYQKPPLMGTNYSTNNNKNN</sequence>
<feature type="compositionally biased region" description="Polar residues" evidence="3">
    <location>
        <begin position="308"/>
        <end position="330"/>
    </location>
</feature>
<organism evidence="5 6">
    <name type="scientific">Meloidogyne graminicola</name>
    <dbReference type="NCBI Taxonomy" id="189291"/>
    <lineage>
        <taxon>Eukaryota</taxon>
        <taxon>Metazoa</taxon>
        <taxon>Ecdysozoa</taxon>
        <taxon>Nematoda</taxon>
        <taxon>Chromadorea</taxon>
        <taxon>Rhabditida</taxon>
        <taxon>Tylenchina</taxon>
        <taxon>Tylenchomorpha</taxon>
        <taxon>Tylenchoidea</taxon>
        <taxon>Meloidogynidae</taxon>
        <taxon>Meloidogyninae</taxon>
        <taxon>Meloidogyne</taxon>
    </lineage>
</organism>
<evidence type="ECO:0000313" key="5">
    <source>
        <dbReference type="EMBL" id="KAF7639840.1"/>
    </source>
</evidence>
<dbReference type="OrthoDB" id="6021133at2759"/>
<evidence type="ECO:0000313" key="6">
    <source>
        <dbReference type="Proteomes" id="UP000605970"/>
    </source>
</evidence>
<dbReference type="Proteomes" id="UP000605970">
    <property type="component" value="Unassembled WGS sequence"/>
</dbReference>
<accession>A0A8T0A2Q9</accession>
<gene>
    <name evidence="5" type="ORF">Mgra_00000760</name>
</gene>
<evidence type="ECO:0000259" key="4">
    <source>
        <dbReference type="Pfam" id="PF09727"/>
    </source>
</evidence>